<keyword evidence="7" id="KW-1185">Reference proteome</keyword>
<feature type="domain" description="Methyltransferase type 11" evidence="5">
    <location>
        <begin position="42"/>
        <end position="136"/>
    </location>
</feature>
<keyword evidence="2 6" id="KW-0489">Methyltransferase</keyword>
<dbReference type="CDD" id="cd02440">
    <property type="entry name" value="AdoMet_MTases"/>
    <property type="match status" value="1"/>
</dbReference>
<organism evidence="6 7">
    <name type="scientific">Sporolactobacillus kofuensis</name>
    <dbReference type="NCBI Taxonomy" id="269672"/>
    <lineage>
        <taxon>Bacteria</taxon>
        <taxon>Bacillati</taxon>
        <taxon>Bacillota</taxon>
        <taxon>Bacilli</taxon>
        <taxon>Bacillales</taxon>
        <taxon>Sporolactobacillaceae</taxon>
        <taxon>Sporolactobacillus</taxon>
    </lineage>
</organism>
<evidence type="ECO:0000313" key="7">
    <source>
        <dbReference type="Proteomes" id="UP001596267"/>
    </source>
</evidence>
<accession>A0ABW1WHC3</accession>
<evidence type="ECO:0000259" key="5">
    <source>
        <dbReference type="Pfam" id="PF08241"/>
    </source>
</evidence>
<dbReference type="Pfam" id="PF08241">
    <property type="entry name" value="Methyltransf_11"/>
    <property type="match status" value="1"/>
</dbReference>
<evidence type="ECO:0000256" key="4">
    <source>
        <dbReference type="ARBA" id="ARBA00025707"/>
    </source>
</evidence>
<dbReference type="Gene3D" id="3.40.50.150">
    <property type="entry name" value="Vaccinia Virus protein VP39"/>
    <property type="match status" value="1"/>
</dbReference>
<keyword evidence="3 6" id="KW-0808">Transferase</keyword>
<name>A0ABW1WHC3_9BACL</name>
<dbReference type="Proteomes" id="UP001596267">
    <property type="component" value="Unassembled WGS sequence"/>
</dbReference>
<reference evidence="7" key="1">
    <citation type="journal article" date="2019" name="Int. J. Syst. Evol. Microbiol.">
        <title>The Global Catalogue of Microorganisms (GCM) 10K type strain sequencing project: providing services to taxonomists for standard genome sequencing and annotation.</title>
        <authorList>
            <consortium name="The Broad Institute Genomics Platform"/>
            <consortium name="The Broad Institute Genome Sequencing Center for Infectious Disease"/>
            <person name="Wu L."/>
            <person name="Ma J."/>
        </authorList>
    </citation>
    <scope>NUCLEOTIDE SEQUENCE [LARGE SCALE GENOMIC DNA]</scope>
    <source>
        <strain evidence="7">CCUG 42001</strain>
    </source>
</reference>
<dbReference type="GO" id="GO:0008168">
    <property type="term" value="F:methyltransferase activity"/>
    <property type="evidence" value="ECO:0007669"/>
    <property type="project" value="UniProtKB-KW"/>
</dbReference>
<comment type="pathway">
    <text evidence="4">Phospholipid metabolism.</text>
</comment>
<dbReference type="InterPro" id="IPR029063">
    <property type="entry name" value="SAM-dependent_MTases_sf"/>
</dbReference>
<dbReference type="PANTHER" id="PTHR44307">
    <property type="entry name" value="PHOSPHOETHANOLAMINE METHYLTRANSFERASE"/>
    <property type="match status" value="1"/>
</dbReference>
<dbReference type="GO" id="GO:0032259">
    <property type="term" value="P:methylation"/>
    <property type="evidence" value="ECO:0007669"/>
    <property type="project" value="UniProtKB-KW"/>
</dbReference>
<comment type="pathway">
    <text evidence="1">Lipid metabolism.</text>
</comment>
<evidence type="ECO:0000256" key="1">
    <source>
        <dbReference type="ARBA" id="ARBA00005189"/>
    </source>
</evidence>
<evidence type="ECO:0000256" key="2">
    <source>
        <dbReference type="ARBA" id="ARBA00022603"/>
    </source>
</evidence>
<gene>
    <name evidence="6" type="ORF">ACFP7A_13540</name>
</gene>
<comment type="caution">
    <text evidence="6">The sequence shown here is derived from an EMBL/GenBank/DDBJ whole genome shotgun (WGS) entry which is preliminary data.</text>
</comment>
<dbReference type="SUPFAM" id="SSF53335">
    <property type="entry name" value="S-adenosyl-L-methionine-dependent methyltransferases"/>
    <property type="match status" value="1"/>
</dbReference>
<dbReference type="InterPro" id="IPR013216">
    <property type="entry name" value="Methyltransf_11"/>
</dbReference>
<dbReference type="PANTHER" id="PTHR44307:SF2">
    <property type="entry name" value="PHOSPHOETHANOLAMINE METHYLTRANSFERASE ISOFORM X1"/>
    <property type="match status" value="1"/>
</dbReference>
<dbReference type="RefSeq" id="WP_253076822.1">
    <property type="nucleotide sequence ID" value="NZ_JAMXWN010000012.1"/>
</dbReference>
<dbReference type="EMBL" id="JBHSTQ010000019">
    <property type="protein sequence ID" value="MFC6387613.1"/>
    <property type="molecule type" value="Genomic_DNA"/>
</dbReference>
<proteinExistence type="predicted"/>
<evidence type="ECO:0000313" key="6">
    <source>
        <dbReference type="EMBL" id="MFC6387613.1"/>
    </source>
</evidence>
<protein>
    <submittedName>
        <fullName evidence="6">Class I SAM-dependent methyltransferase</fullName>
        <ecNumber evidence="6">2.1.1.-</ecNumber>
    </submittedName>
</protein>
<evidence type="ECO:0000256" key="3">
    <source>
        <dbReference type="ARBA" id="ARBA00022679"/>
    </source>
</evidence>
<dbReference type="EC" id="2.1.1.-" evidence="6"/>
<sequence>MHKHRYLDFLAKLSVDHAHPGGHALTEAMVRLLPIQQGSDVLDVGCGTGATAAYLSETLAAHVTGIDLHPMMVERAKQRVQDSKLPPRIIQASAEAIPFDQDSFDCLLSESVTAFTNVKRSVPEYFRVLRPGGHLMAIEMALEQQIDEKDKQAIKSVYGVDALFTEEDWLTIWHDSGFTNTRVLPVDKLQKRSQDVLPTYNLTSEIDEEVLEVWLEHMQTLQTYQHVLSYRIFHARKPD</sequence>